<proteinExistence type="predicted"/>
<dbReference type="Proteomes" id="UP001212337">
    <property type="component" value="Unassembled WGS sequence"/>
</dbReference>
<dbReference type="Pfam" id="PF08401">
    <property type="entry name" value="ArdcN"/>
    <property type="match status" value="1"/>
</dbReference>
<name>A0ABT4WW02_PSEFR</name>
<feature type="region of interest" description="Disordered" evidence="1">
    <location>
        <begin position="503"/>
        <end position="535"/>
    </location>
</feature>
<gene>
    <name evidence="3" type="ORF">PI499_20420</name>
</gene>
<dbReference type="InterPro" id="IPR043764">
    <property type="entry name" value="DUF5710"/>
</dbReference>
<dbReference type="PROSITE" id="PS50880">
    <property type="entry name" value="TOPRIM"/>
    <property type="match status" value="1"/>
</dbReference>
<sequence>MTLSVDDAKALVIEFCATYPVASTISYKLRATQEELYGPQATREAVGGILGSFRPGSRQADFATSNFRNEDEFKETLRHEVLGHFGINTFNPAEKRAVLDGIIEARNEPGMSELWAEVAQLYPEANDSLKAEEVFAFACEAIEPQTRGNVIEGTRSFRETCIERSRPMQIRDLINVTTMVAEGMRDRSRSQQNFPESDHAQFKREQTMDAKKPFHEVVAEKLIEQLKQGTAPWQMPWKAGDGGGMMPFNPTTGKRYKGINAIHLLSQGRDDQRWLTFNQAKAAGAQVRKGEKSTSIQYWKFEEEQTKRDENNKPVLDGKGDPVKVRVRLERPKMFMANVFNAEQIDGLPLYQKPAQTWNALERAETILQASGADIRHGGDRAYYRPSTDNIQLPDKAQFPSADNYYATALHELGHWTGHGSRLDRDLSHPFGSEGYAKEELRAEIASMILGDELGIGHDPGQHASYVQSWIKALQNDPLEIFRAASDAEKIQSFVLGLEQQQIQTQGQTQQPQRLQDEPDEQGASMQIPAQPERPNIQAEDWALRAIERADLDQVARRMTDDQLQVFDQVLTAMHPLANDNAFWAQHEEAMEAMFNDVDTVAEQIQRAQEIVVDEQRRRVDVAKRDQVQESVNVAPEPMPLNPNEQMVATALRNVRSEPKPELKASFGRLLGVTSGQALGYELPGDWSGETQVVGIATDPDKEGVHMVEGDEAPEFYGLYARDQEGKAVWLADYGTQEEAQDQADRLAAINSHAQVEASAIDRPVLVAKESEAVIEQAAQSHQAPVTDKTYLHVPFKEKEQVRELGAKWDRQEKSWYIPADLDKEAFAHWLNPAPKVEAAETAQERTEAPQVASTPKSAREYLAVPYGERSAAKAAGAAWDKAAKSWYIGPDGDTAALARWKPENISNEQSPALDVREEFIGAMEAVGLIPGGKDNHPIMDGKKHRVPVVGGRTGATDGFYVAHLDGHPAGVLINNKTGVDMKWKSKGYSLTDEQKATLQAEAATKLQAREAALLKTHEAVAAKVTRSMENLVPVVELTPYMSAKGIQPLSGVLTDKAGKETVIPAIDENGKQWTAQYIQKDGTKRFAKDGRKEGCFHPLGGLDALAAAPVIVIAEGYATASTLASSLGHATVAAFDSGNLPAVAKALHAKFPDKPIVIAGDDDRHQVMTHGTNAGRTKAVEAAKAVGGKAIFPTFAPGEVVYPDTLPAITPQAYRKHTQAAGELKALISQDGPSVGDPAQSKRAATLKAEMLSDAQLAALDKMKRLTDFNDLATKSSLEREGLERQVNNAVAKVIEQHQVKVQQPIQERVQGIEDKQQTRRVINR</sequence>
<dbReference type="GeneID" id="89546484"/>
<dbReference type="InterPro" id="IPR013610">
    <property type="entry name" value="ArdC_N"/>
</dbReference>
<reference evidence="3 4" key="1">
    <citation type="submission" date="2023-01" db="EMBL/GenBank/DDBJ databases">
        <title>Effects of deletion of Siderophore biosynthase gene in Pseudomonas fragi on quorum sensing and spoliage ability.</title>
        <authorList>
            <person name="Cui F."/>
            <person name="Wang D."/>
            <person name="Liu J."/>
            <person name="Wang Q."/>
            <person name="Li T."/>
            <person name="Li J."/>
        </authorList>
    </citation>
    <scope>NUCLEOTIDE SEQUENCE [LARGE SCALE GENOMIC DNA]</scope>
    <source>
        <strain evidence="3 4">MS-10</strain>
    </source>
</reference>
<dbReference type="SMART" id="SM00493">
    <property type="entry name" value="TOPRIM"/>
    <property type="match status" value="1"/>
</dbReference>
<evidence type="ECO:0000256" key="1">
    <source>
        <dbReference type="SAM" id="MobiDB-lite"/>
    </source>
</evidence>
<dbReference type="InterPro" id="IPR006171">
    <property type="entry name" value="TOPRIM_dom"/>
</dbReference>
<protein>
    <submittedName>
        <fullName evidence="3">Zincin-like metallopeptidase domain-containing protein</fullName>
    </submittedName>
</protein>
<feature type="domain" description="Toprim" evidence="2">
    <location>
        <begin position="1110"/>
        <end position="1198"/>
    </location>
</feature>
<dbReference type="InterPro" id="IPR034154">
    <property type="entry name" value="TOPRIM_DnaG/twinkle"/>
</dbReference>
<dbReference type="Pfam" id="PF18974">
    <property type="entry name" value="DUF5710"/>
    <property type="match status" value="2"/>
</dbReference>
<dbReference type="Pfam" id="PF18818">
    <property type="entry name" value="MPTase-PolyVal"/>
    <property type="match status" value="1"/>
</dbReference>
<dbReference type="RefSeq" id="WP_271351101.1">
    <property type="nucleotide sequence ID" value="NZ_JAQJVI010000040.1"/>
</dbReference>
<organism evidence="3 4">
    <name type="scientific">Pseudomonas fragi</name>
    <dbReference type="NCBI Taxonomy" id="296"/>
    <lineage>
        <taxon>Bacteria</taxon>
        <taxon>Pseudomonadati</taxon>
        <taxon>Pseudomonadota</taxon>
        <taxon>Gammaproteobacteria</taxon>
        <taxon>Pseudomonadales</taxon>
        <taxon>Pseudomonadaceae</taxon>
        <taxon>Pseudomonas</taxon>
    </lineage>
</organism>
<evidence type="ECO:0000259" key="2">
    <source>
        <dbReference type="PROSITE" id="PS50880"/>
    </source>
</evidence>
<evidence type="ECO:0000313" key="4">
    <source>
        <dbReference type="Proteomes" id="UP001212337"/>
    </source>
</evidence>
<comment type="caution">
    <text evidence="3">The sequence shown here is derived from an EMBL/GenBank/DDBJ whole genome shotgun (WGS) entry which is preliminary data.</text>
</comment>
<accession>A0ABT4WW02</accession>
<dbReference type="EMBL" id="JAQJVI010000040">
    <property type="protein sequence ID" value="MDA7024230.1"/>
    <property type="molecule type" value="Genomic_DNA"/>
</dbReference>
<dbReference type="InterPro" id="IPR041459">
    <property type="entry name" value="MPTase-PolyVal"/>
</dbReference>
<dbReference type="CDD" id="cd01029">
    <property type="entry name" value="TOPRIM_primases"/>
    <property type="match status" value="1"/>
</dbReference>
<evidence type="ECO:0000313" key="3">
    <source>
        <dbReference type="EMBL" id="MDA7024230.1"/>
    </source>
</evidence>
<keyword evidence="4" id="KW-1185">Reference proteome</keyword>
<feature type="compositionally biased region" description="Low complexity" evidence="1">
    <location>
        <begin position="503"/>
        <end position="514"/>
    </location>
</feature>